<name>A0ABU7GCB0_9SPHN</name>
<protein>
    <submittedName>
        <fullName evidence="2">LPS assembly lipoprotein LptE</fullName>
    </submittedName>
</protein>
<keyword evidence="3" id="KW-1185">Reference proteome</keyword>
<feature type="chain" id="PRO_5046473197" evidence="1">
    <location>
        <begin position="24"/>
        <end position="166"/>
    </location>
</feature>
<accession>A0ABU7GCB0</accession>
<dbReference type="Gene3D" id="3.30.160.150">
    <property type="entry name" value="Lipoprotein like domain"/>
    <property type="match status" value="1"/>
</dbReference>
<dbReference type="InterPro" id="IPR007485">
    <property type="entry name" value="LPS_assembly_LptE"/>
</dbReference>
<dbReference type="Proteomes" id="UP001343492">
    <property type="component" value="Unassembled WGS sequence"/>
</dbReference>
<sequence>MRVLFLLAASMALSACGLQPMYAGSGGAAVAQGLAEVEVSPIAGQDGWLVRNALNDRLRITGSNAAPRYRLDVMLDDSLEGLGVLNDDTISRERRILRARFQLVDIASDEILLDSTAGSDAGIDVVSSEYATIAAEQTALENLARDVADRMVRRISLRLREAGQQQ</sequence>
<keyword evidence="2" id="KW-0449">Lipoprotein</keyword>
<proteinExistence type="predicted"/>
<dbReference type="EMBL" id="JAZDQV010000002">
    <property type="protein sequence ID" value="MEE1876510.1"/>
    <property type="molecule type" value="Genomic_DNA"/>
</dbReference>
<organism evidence="2 3">
    <name type="scientific">Altererythrobacter litoralis</name>
    <dbReference type="NCBI Taxonomy" id="3113904"/>
    <lineage>
        <taxon>Bacteria</taxon>
        <taxon>Pseudomonadati</taxon>
        <taxon>Pseudomonadota</taxon>
        <taxon>Alphaproteobacteria</taxon>
        <taxon>Sphingomonadales</taxon>
        <taxon>Erythrobacteraceae</taxon>
        <taxon>Altererythrobacter</taxon>
    </lineage>
</organism>
<dbReference type="PROSITE" id="PS51257">
    <property type="entry name" value="PROKAR_LIPOPROTEIN"/>
    <property type="match status" value="1"/>
</dbReference>
<dbReference type="Pfam" id="PF04390">
    <property type="entry name" value="LptE"/>
    <property type="match status" value="1"/>
</dbReference>
<evidence type="ECO:0000313" key="3">
    <source>
        <dbReference type="Proteomes" id="UP001343492"/>
    </source>
</evidence>
<reference evidence="2 3" key="1">
    <citation type="submission" date="2024-01" db="EMBL/GenBank/DDBJ databases">
        <title>The genome sequence of Erythrobacteraceae sp. strain 1XM1-14.</title>
        <authorList>
            <person name="Liu Y."/>
        </authorList>
    </citation>
    <scope>NUCLEOTIDE SEQUENCE [LARGE SCALE GENOMIC DNA]</scope>
    <source>
        <strain evidence="2 3">1XM1-14</strain>
    </source>
</reference>
<feature type="signal peptide" evidence="1">
    <location>
        <begin position="1"/>
        <end position="23"/>
    </location>
</feature>
<keyword evidence="1" id="KW-0732">Signal</keyword>
<evidence type="ECO:0000313" key="2">
    <source>
        <dbReference type="EMBL" id="MEE1876510.1"/>
    </source>
</evidence>
<gene>
    <name evidence="2" type="primary">lptE</name>
    <name evidence="2" type="ORF">VRS74_02275</name>
</gene>
<comment type="caution">
    <text evidence="2">The sequence shown here is derived from an EMBL/GenBank/DDBJ whole genome shotgun (WGS) entry which is preliminary data.</text>
</comment>
<dbReference type="RefSeq" id="WP_354143620.1">
    <property type="nucleotide sequence ID" value="NZ_JAZDQV010000002.1"/>
</dbReference>
<evidence type="ECO:0000256" key="1">
    <source>
        <dbReference type="SAM" id="SignalP"/>
    </source>
</evidence>